<evidence type="ECO:0000256" key="7">
    <source>
        <dbReference type="ARBA" id="ARBA00033323"/>
    </source>
</evidence>
<comment type="catalytic activity">
    <reaction evidence="8">
        <text>tRNA(Tyr) + L-tyrosine + ATP = L-tyrosyl-tRNA(Tyr) + AMP + diphosphate + H(+)</text>
        <dbReference type="Rhea" id="RHEA:10220"/>
        <dbReference type="Rhea" id="RHEA-COMP:9706"/>
        <dbReference type="Rhea" id="RHEA-COMP:9707"/>
        <dbReference type="ChEBI" id="CHEBI:15378"/>
        <dbReference type="ChEBI" id="CHEBI:30616"/>
        <dbReference type="ChEBI" id="CHEBI:33019"/>
        <dbReference type="ChEBI" id="CHEBI:58315"/>
        <dbReference type="ChEBI" id="CHEBI:78442"/>
        <dbReference type="ChEBI" id="CHEBI:78536"/>
        <dbReference type="ChEBI" id="CHEBI:456215"/>
        <dbReference type="EC" id="6.1.1.1"/>
    </reaction>
</comment>
<reference evidence="9" key="1">
    <citation type="journal article" date="2014" name="Front. Microbiol.">
        <title>High frequency of phylogenetically diverse reductive dehalogenase-homologous genes in deep subseafloor sedimentary metagenomes.</title>
        <authorList>
            <person name="Kawai M."/>
            <person name="Futagami T."/>
            <person name="Toyoda A."/>
            <person name="Takaki Y."/>
            <person name="Nishi S."/>
            <person name="Hori S."/>
            <person name="Arai W."/>
            <person name="Tsubouchi T."/>
            <person name="Morono Y."/>
            <person name="Uchiyama I."/>
            <person name="Ito T."/>
            <person name="Fujiyama A."/>
            <person name="Inagaki F."/>
            <person name="Takami H."/>
        </authorList>
    </citation>
    <scope>NUCLEOTIDE SEQUENCE</scope>
    <source>
        <strain evidence="9">Expedition CK06-06</strain>
    </source>
</reference>
<dbReference type="PANTHER" id="PTHR46264:SF4">
    <property type="entry name" value="TYROSINE--TRNA LIGASE, CYTOPLASMIC"/>
    <property type="match status" value="1"/>
</dbReference>
<accession>X1FH74</accession>
<evidence type="ECO:0000256" key="6">
    <source>
        <dbReference type="ARBA" id="ARBA00023146"/>
    </source>
</evidence>
<gene>
    <name evidence="9" type="ORF">S03H2_19340</name>
</gene>
<dbReference type="InterPro" id="IPR014729">
    <property type="entry name" value="Rossmann-like_a/b/a_fold"/>
</dbReference>
<dbReference type="PANTHER" id="PTHR46264">
    <property type="entry name" value="TYROSINE-TRNA LIGASE"/>
    <property type="match status" value="1"/>
</dbReference>
<evidence type="ECO:0000313" key="9">
    <source>
        <dbReference type="EMBL" id="GAH44971.1"/>
    </source>
</evidence>
<evidence type="ECO:0000256" key="1">
    <source>
        <dbReference type="ARBA" id="ARBA00013160"/>
    </source>
</evidence>
<dbReference type="Pfam" id="PF00579">
    <property type="entry name" value="tRNA-synt_1b"/>
    <property type="match status" value="1"/>
</dbReference>
<dbReference type="EC" id="6.1.1.1" evidence="1"/>
<protein>
    <recommendedName>
        <fullName evidence="1">tyrosine--tRNA ligase</fullName>
        <ecNumber evidence="1">6.1.1.1</ecNumber>
    </recommendedName>
    <alternativeName>
        <fullName evidence="7">Tyrosyl-tRNA synthetase</fullName>
    </alternativeName>
</protein>
<organism evidence="9">
    <name type="scientific">marine sediment metagenome</name>
    <dbReference type="NCBI Taxonomy" id="412755"/>
    <lineage>
        <taxon>unclassified sequences</taxon>
        <taxon>metagenomes</taxon>
        <taxon>ecological metagenomes</taxon>
    </lineage>
</organism>
<keyword evidence="6" id="KW-0030">Aminoacyl-tRNA synthetase</keyword>
<dbReference type="GO" id="GO:0005737">
    <property type="term" value="C:cytoplasm"/>
    <property type="evidence" value="ECO:0007669"/>
    <property type="project" value="TreeGrafter"/>
</dbReference>
<evidence type="ECO:0000256" key="8">
    <source>
        <dbReference type="ARBA" id="ARBA00048248"/>
    </source>
</evidence>
<dbReference type="InterPro" id="IPR023617">
    <property type="entry name" value="Tyr-tRNA-ligase_arc/euk-type"/>
</dbReference>
<dbReference type="NCBIfam" id="NF006330">
    <property type="entry name" value="PRK08560.1"/>
    <property type="match status" value="1"/>
</dbReference>
<name>X1FH74_9ZZZZ</name>
<feature type="non-terminal residue" evidence="9">
    <location>
        <position position="1"/>
    </location>
</feature>
<dbReference type="AlphaFoldDB" id="X1FH74"/>
<comment type="caution">
    <text evidence="9">The sequence shown here is derived from an EMBL/GenBank/DDBJ whole genome shotgun (WGS) entry which is preliminary data.</text>
</comment>
<proteinExistence type="predicted"/>
<dbReference type="GO" id="GO:0004831">
    <property type="term" value="F:tyrosine-tRNA ligase activity"/>
    <property type="evidence" value="ECO:0007669"/>
    <property type="project" value="UniProtKB-EC"/>
</dbReference>
<evidence type="ECO:0000256" key="2">
    <source>
        <dbReference type="ARBA" id="ARBA00022598"/>
    </source>
</evidence>
<dbReference type="InterPro" id="IPR050489">
    <property type="entry name" value="Tyr-tRNA_synthase"/>
</dbReference>
<dbReference type="Gene3D" id="3.40.50.620">
    <property type="entry name" value="HUPs"/>
    <property type="match status" value="2"/>
</dbReference>
<keyword evidence="5" id="KW-0648">Protein biosynthesis</keyword>
<dbReference type="InterPro" id="IPR002305">
    <property type="entry name" value="aa-tRNA-synth_Ic"/>
</dbReference>
<keyword evidence="3" id="KW-0547">Nucleotide-binding</keyword>
<keyword evidence="2" id="KW-0436">Ligase</keyword>
<evidence type="ECO:0000256" key="4">
    <source>
        <dbReference type="ARBA" id="ARBA00022840"/>
    </source>
</evidence>
<dbReference type="PIRSF" id="PIRSF006588">
    <property type="entry name" value="TyrRS_arch_euk"/>
    <property type="match status" value="1"/>
</dbReference>
<dbReference type="SUPFAM" id="SSF52374">
    <property type="entry name" value="Nucleotidylyl transferase"/>
    <property type="match status" value="1"/>
</dbReference>
<sequence length="311" mass="35364">NEIIYAYDGFEPSGNIHIAQGLLRAINVNKITKAGVRFKFLVADWHAAANHKFGGDLDVIKKVGDFFIEVWKVCNMDLSKVEFIYASDLVKDPAYWELVLKIAINSSLNRVKRCTQIMGRDDVDSLTASQIMYPLMQAADIFYLPGNICQLGLDQRKVNMLAREVAPKINKPKPISLSHHMLMGLGKPPDTNLTGIDRAVKLKMSKSDPDSAIFMLDNPTDVKRKINKAYCPPKETVENPVLEYCKYIIFELIHTFEIERPDKYGGNIEYKNYEAMAKDYAQGKLNPPDLKPAVIKYLNQLLLPIREHFEK</sequence>
<feature type="non-terminal residue" evidence="9">
    <location>
        <position position="311"/>
    </location>
</feature>
<dbReference type="GO" id="GO:0006437">
    <property type="term" value="P:tyrosyl-tRNA aminoacylation"/>
    <property type="evidence" value="ECO:0007669"/>
    <property type="project" value="TreeGrafter"/>
</dbReference>
<evidence type="ECO:0000256" key="3">
    <source>
        <dbReference type="ARBA" id="ARBA00022741"/>
    </source>
</evidence>
<dbReference type="EMBL" id="BARU01010095">
    <property type="protein sequence ID" value="GAH44971.1"/>
    <property type="molecule type" value="Genomic_DNA"/>
</dbReference>
<dbReference type="GO" id="GO:0005524">
    <property type="term" value="F:ATP binding"/>
    <property type="evidence" value="ECO:0007669"/>
    <property type="project" value="UniProtKB-KW"/>
</dbReference>
<evidence type="ECO:0000256" key="5">
    <source>
        <dbReference type="ARBA" id="ARBA00022917"/>
    </source>
</evidence>
<keyword evidence="4" id="KW-0067">ATP-binding</keyword>